<evidence type="ECO:0000313" key="7">
    <source>
        <dbReference type="EMBL" id="QHN41355.1"/>
    </source>
</evidence>
<dbReference type="EMBL" id="CP045810">
    <property type="protein sequence ID" value="QHN41355.1"/>
    <property type="molecule type" value="Genomic_DNA"/>
</dbReference>
<feature type="modified residue" description="N6-(pyridoxal phosphate)lysine" evidence="5">
    <location>
        <position position="241"/>
    </location>
</feature>
<evidence type="ECO:0000256" key="1">
    <source>
        <dbReference type="ARBA" id="ARBA00001933"/>
    </source>
</evidence>
<dbReference type="GO" id="GO:0019752">
    <property type="term" value="P:carboxylic acid metabolic process"/>
    <property type="evidence" value="ECO:0007669"/>
    <property type="project" value="InterPro"/>
</dbReference>
<evidence type="ECO:0000256" key="3">
    <source>
        <dbReference type="ARBA" id="ARBA00023239"/>
    </source>
</evidence>
<dbReference type="InterPro" id="IPR015422">
    <property type="entry name" value="PyrdxlP-dep_Trfase_small"/>
</dbReference>
<keyword evidence="3 6" id="KW-0456">Lyase</keyword>
<keyword evidence="2 5" id="KW-0663">Pyridoxal phosphate</keyword>
<dbReference type="InterPro" id="IPR050477">
    <property type="entry name" value="GrpII_AminoAcid_Decarb"/>
</dbReference>
<dbReference type="GO" id="GO:0008483">
    <property type="term" value="F:transaminase activity"/>
    <property type="evidence" value="ECO:0007669"/>
    <property type="project" value="UniProtKB-KW"/>
</dbReference>
<protein>
    <submittedName>
        <fullName evidence="7">Aminotransferase class V-fold PLP-dependent enzyme</fullName>
    </submittedName>
</protein>
<reference evidence="7" key="1">
    <citation type="journal article" date="2021" name="Nat. Microbiol.">
        <title>Cocultivation of an ultrasmall environmental parasitic bacterium with lytic ability against bacteria associated with wastewater foams.</title>
        <authorList>
            <person name="Batinovic S."/>
            <person name="Rose J.J.A."/>
            <person name="Ratcliffe J."/>
            <person name="Seviour R.J."/>
            <person name="Petrovski S."/>
        </authorList>
    </citation>
    <scope>NUCLEOTIDE SEQUENCE</scope>
    <source>
        <strain evidence="7">CON44</strain>
    </source>
</reference>
<dbReference type="AlphaFoldDB" id="A0A857L2U4"/>
<dbReference type="Gene3D" id="3.40.640.10">
    <property type="entry name" value="Type I PLP-dependent aspartate aminotransferase-like (Major domain)"/>
    <property type="match status" value="1"/>
</dbReference>
<name>A0A857L2U4_9ACTN</name>
<dbReference type="InterPro" id="IPR015424">
    <property type="entry name" value="PyrdxlP-dep_Trfase"/>
</dbReference>
<dbReference type="PANTHER" id="PTHR42735:SF6">
    <property type="entry name" value="SPHINGOSINE-1-PHOSPHATE LYASE 1"/>
    <property type="match status" value="1"/>
</dbReference>
<evidence type="ECO:0000256" key="6">
    <source>
        <dbReference type="RuleBase" id="RU000382"/>
    </source>
</evidence>
<proteinExistence type="inferred from homology"/>
<keyword evidence="7" id="KW-0032">Aminotransferase</keyword>
<accession>A0A857L2U4</accession>
<dbReference type="RefSeq" id="WP_050942850.1">
    <property type="nucleotide sequence ID" value="NZ_CP045804.1"/>
</dbReference>
<dbReference type="SUPFAM" id="SSF53383">
    <property type="entry name" value="PLP-dependent transferases"/>
    <property type="match status" value="1"/>
</dbReference>
<dbReference type="Gene3D" id="3.90.1150.10">
    <property type="entry name" value="Aspartate Aminotransferase, domain 1"/>
    <property type="match status" value="1"/>
</dbReference>
<evidence type="ECO:0000256" key="4">
    <source>
        <dbReference type="ARBA" id="ARBA00038302"/>
    </source>
</evidence>
<dbReference type="InterPro" id="IPR002129">
    <property type="entry name" value="PyrdxlP-dep_de-COase"/>
</dbReference>
<dbReference type="InterPro" id="IPR015421">
    <property type="entry name" value="PyrdxlP-dep_Trfase_major"/>
</dbReference>
<comment type="cofactor">
    <cofactor evidence="1 5 6">
        <name>pyridoxal 5'-phosphate</name>
        <dbReference type="ChEBI" id="CHEBI:597326"/>
    </cofactor>
</comment>
<comment type="similarity">
    <text evidence="4">Belongs to the group II decarboxylase family. Sphingosine-1-phosphate lyase subfamily.</text>
</comment>
<evidence type="ECO:0000256" key="5">
    <source>
        <dbReference type="PIRSR" id="PIRSR602129-50"/>
    </source>
</evidence>
<keyword evidence="7" id="KW-0808">Transferase</keyword>
<dbReference type="GO" id="GO:0030170">
    <property type="term" value="F:pyridoxal phosphate binding"/>
    <property type="evidence" value="ECO:0007669"/>
    <property type="project" value="InterPro"/>
</dbReference>
<dbReference type="PANTHER" id="PTHR42735">
    <property type="match status" value="1"/>
</dbReference>
<evidence type="ECO:0000256" key="2">
    <source>
        <dbReference type="ARBA" id="ARBA00022898"/>
    </source>
</evidence>
<organism evidence="7">
    <name type="scientific">Gordonia amarae</name>
    <dbReference type="NCBI Taxonomy" id="36821"/>
    <lineage>
        <taxon>Bacteria</taxon>
        <taxon>Bacillati</taxon>
        <taxon>Actinomycetota</taxon>
        <taxon>Actinomycetes</taxon>
        <taxon>Mycobacteriales</taxon>
        <taxon>Gordoniaceae</taxon>
        <taxon>Gordonia</taxon>
    </lineage>
</organism>
<gene>
    <name evidence="7" type="ORF">GII30_21275</name>
</gene>
<sequence>MTRWWQVTDQRAEQILARLTELRADDAPTRGGRILSYVYDPGLAVVDELARRAAQQVQHVNGLDPTTFGSVARMEADVIGFAAGIVHGDDAVGVVTSGGTESCLLAVKSARDRWRARHREATGMPSIVAPTTVHAAFHKAARYFDLRLDLVPVGEDGTVGADDLLARCSGDTALVVVSAPCYPFGVIDPVADVAPRAAALGIACHVDACIGGWVLPFWGEGLPRWDFRVPGVTSMSLDAHKYGYSPKGVSVLLFADRDAKRAASFATTDWPGYPVVNPTMLGSRSATALAAAWAILEYLGADGLTGLTARTRQATETLAGVVAGIEGLRVAGAPSGPLFAVRTDPEAAAGRGVDPHQWSDRVRELGWTLQPQPGLRQHGGPALPPTTHLTVTPVTAGIVDALAAAMTRAADDVRGRPPIDLSALPDALPALRSDAPLDSAAATEILAALGLAGDGPALPDHLAPVMALLEVVPAPRAQELLTELLARLNER</sequence>
<dbReference type="Pfam" id="PF00282">
    <property type="entry name" value="Pyridoxal_deC"/>
    <property type="match status" value="1"/>
</dbReference>
<dbReference type="GO" id="GO:0004058">
    <property type="term" value="F:aromatic-L-amino-acid decarboxylase activity"/>
    <property type="evidence" value="ECO:0007669"/>
    <property type="project" value="UniProtKB-ARBA"/>
</dbReference>